<dbReference type="GeneID" id="35593118"/>
<dbReference type="Pfam" id="PF13439">
    <property type="entry name" value="Glyco_transf_4"/>
    <property type="match status" value="1"/>
</dbReference>
<dbReference type="InterPro" id="IPR028098">
    <property type="entry name" value="Glyco_trans_4-like_N"/>
</dbReference>
<dbReference type="Gene3D" id="3.40.50.2000">
    <property type="entry name" value="Glycogen Phosphorylase B"/>
    <property type="match status" value="2"/>
</dbReference>
<dbReference type="GO" id="GO:0016757">
    <property type="term" value="F:glycosyltransferase activity"/>
    <property type="evidence" value="ECO:0007669"/>
    <property type="project" value="InterPro"/>
</dbReference>
<organism evidence="3 4">
    <name type="scientific">Salinigranum rubrum</name>
    <dbReference type="NCBI Taxonomy" id="755307"/>
    <lineage>
        <taxon>Archaea</taxon>
        <taxon>Methanobacteriati</taxon>
        <taxon>Methanobacteriota</taxon>
        <taxon>Stenosarchaea group</taxon>
        <taxon>Halobacteria</taxon>
        <taxon>Halobacteriales</taxon>
        <taxon>Haloferacaceae</taxon>
        <taxon>Salinigranum</taxon>
    </lineage>
</organism>
<dbReference type="PANTHER" id="PTHR12526">
    <property type="entry name" value="GLYCOSYLTRANSFERASE"/>
    <property type="match status" value="1"/>
</dbReference>
<dbReference type="SUPFAM" id="SSF53756">
    <property type="entry name" value="UDP-Glycosyltransferase/glycogen phosphorylase"/>
    <property type="match status" value="1"/>
</dbReference>
<evidence type="ECO:0008006" key="5">
    <source>
        <dbReference type="Google" id="ProtNLM"/>
    </source>
</evidence>
<dbReference type="InterPro" id="IPR001296">
    <property type="entry name" value="Glyco_trans_1"/>
</dbReference>
<reference evidence="3 4" key="1">
    <citation type="submission" date="2018-01" db="EMBL/GenBank/DDBJ databases">
        <title>Complete genome sequence of Salinigranum rubrum GX10T, an extremely halophilic archaeon isolated from a marine solar saltern.</title>
        <authorList>
            <person name="Han S."/>
        </authorList>
    </citation>
    <scope>NUCLEOTIDE SEQUENCE [LARGE SCALE GENOMIC DNA]</scope>
    <source>
        <strain evidence="3 4">GX10</strain>
    </source>
</reference>
<protein>
    <recommendedName>
        <fullName evidence="5">Glycosyltransferase family 1 protein</fullName>
    </recommendedName>
</protein>
<keyword evidence="4" id="KW-1185">Reference proteome</keyword>
<dbReference type="KEGG" id="srub:C2R22_13465"/>
<proteinExistence type="predicted"/>
<sequence length="389" mass="43688">MKIAYLLSRTTGGLPQYTAELANHVESESTDVHVFKPVTTSADEIFSDEVTQRDVFRPDGLSHVALNEKGLQPIKNFRSVVSYRNISLIDDFNPDIIHVTDNLLPHVAFYLKWYSMDEKYPIVVTHHAVRSGGLMSRGDDLSEDESLMSATAVTLEKVLNTALPRPRVERYIVHTESSKEILQTRSGVPTSRIPHGAYEIFSSYDAQCYEERNTVLLFGRLVPSKGFDTLIRAAPLLAETDLPDLRIVIAGSGEISEELLELIKEYEQIFEVYNYYIPDEEVAELFSRATVVAIPQKVQAGHSGTLTIAFSFGKPVVATNIGEFPELVEESGSGRIVPPEDPERLAEAIHEVLSNEDRNEMKQSSKRMSEKLSWSNVAKEHMNMYESHV</sequence>
<dbReference type="EMBL" id="CP026309">
    <property type="protein sequence ID" value="AUV82523.1"/>
    <property type="molecule type" value="Genomic_DNA"/>
</dbReference>
<gene>
    <name evidence="3" type="ORF">C2R22_13465</name>
</gene>
<evidence type="ECO:0000313" key="3">
    <source>
        <dbReference type="EMBL" id="AUV82523.1"/>
    </source>
</evidence>
<dbReference type="OrthoDB" id="132546at2157"/>
<name>A0A2I8VKR1_9EURY</name>
<dbReference type="Pfam" id="PF00534">
    <property type="entry name" value="Glycos_transf_1"/>
    <property type="match status" value="1"/>
</dbReference>
<feature type="domain" description="Glycosyltransferase subfamily 4-like N-terminal" evidence="2">
    <location>
        <begin position="12"/>
        <end position="193"/>
    </location>
</feature>
<dbReference type="RefSeq" id="WP_103426212.1">
    <property type="nucleotide sequence ID" value="NZ_CP026309.1"/>
</dbReference>
<dbReference type="Proteomes" id="UP000236584">
    <property type="component" value="Chromosome"/>
</dbReference>
<dbReference type="CDD" id="cd03801">
    <property type="entry name" value="GT4_PimA-like"/>
    <property type="match status" value="1"/>
</dbReference>
<evidence type="ECO:0000313" key="4">
    <source>
        <dbReference type="Proteomes" id="UP000236584"/>
    </source>
</evidence>
<feature type="domain" description="Glycosyl transferase family 1" evidence="1">
    <location>
        <begin position="209"/>
        <end position="366"/>
    </location>
</feature>
<evidence type="ECO:0000259" key="1">
    <source>
        <dbReference type="Pfam" id="PF00534"/>
    </source>
</evidence>
<dbReference type="AlphaFoldDB" id="A0A2I8VKR1"/>
<accession>A0A2I8VKR1</accession>
<evidence type="ECO:0000259" key="2">
    <source>
        <dbReference type="Pfam" id="PF13439"/>
    </source>
</evidence>